<accession>A0A840VYV6</accession>
<name>A0A840VYV6_9ACTN</name>
<evidence type="ECO:0000313" key="3">
    <source>
        <dbReference type="Proteomes" id="UP000586947"/>
    </source>
</evidence>
<comment type="caution">
    <text evidence="2">The sequence shown here is derived from an EMBL/GenBank/DDBJ whole genome shotgun (WGS) entry which is preliminary data.</text>
</comment>
<feature type="transmembrane region" description="Helical" evidence="1">
    <location>
        <begin position="66"/>
        <end position="91"/>
    </location>
</feature>
<keyword evidence="3" id="KW-1185">Reference proteome</keyword>
<reference evidence="2 3" key="1">
    <citation type="submission" date="2020-08" db="EMBL/GenBank/DDBJ databases">
        <title>Sequencing the genomes of 1000 actinobacteria strains.</title>
        <authorList>
            <person name="Klenk H.-P."/>
        </authorList>
    </citation>
    <scope>NUCLEOTIDE SEQUENCE [LARGE SCALE GENOMIC DNA]</scope>
    <source>
        <strain evidence="2 3">DSM 103125</strain>
    </source>
</reference>
<keyword evidence="1" id="KW-1133">Transmembrane helix</keyword>
<sequence length="183" mass="19481">MNATWPMIKRLGLLWTLAVLLLVLFAHGLRAEYLPIEALTATVWAVLLGLGAILASRLARSGHAKSAVVLLCVATLVACDVAVVVDSALIYDGTGYWTLNGGVSLPYSYAPLWYPAALLPSMDVLGVDQTTITAGDFEWQAEHIAPVALVLTIASVVFVASVLRALFGRRQASPEFGPGRAYS</sequence>
<organism evidence="2 3">
    <name type="scientific">Micromonospora parathelypteridis</name>
    <dbReference type="NCBI Taxonomy" id="1839617"/>
    <lineage>
        <taxon>Bacteria</taxon>
        <taxon>Bacillati</taxon>
        <taxon>Actinomycetota</taxon>
        <taxon>Actinomycetes</taxon>
        <taxon>Micromonosporales</taxon>
        <taxon>Micromonosporaceae</taxon>
        <taxon>Micromonospora</taxon>
    </lineage>
</organism>
<feature type="transmembrane region" description="Helical" evidence="1">
    <location>
        <begin position="144"/>
        <end position="167"/>
    </location>
</feature>
<protein>
    <submittedName>
        <fullName evidence="2">Uncharacterized protein</fullName>
    </submittedName>
</protein>
<gene>
    <name evidence="2" type="ORF">HNR20_002653</name>
</gene>
<feature type="transmembrane region" description="Helical" evidence="1">
    <location>
        <begin position="41"/>
        <end position="59"/>
    </location>
</feature>
<proteinExistence type="predicted"/>
<dbReference type="AlphaFoldDB" id="A0A840VYV6"/>
<evidence type="ECO:0000313" key="2">
    <source>
        <dbReference type="EMBL" id="MBB5478148.1"/>
    </source>
</evidence>
<dbReference type="RefSeq" id="WP_184179663.1">
    <property type="nucleotide sequence ID" value="NZ_BMNF01000001.1"/>
</dbReference>
<keyword evidence="1" id="KW-0472">Membrane</keyword>
<evidence type="ECO:0000256" key="1">
    <source>
        <dbReference type="SAM" id="Phobius"/>
    </source>
</evidence>
<dbReference type="Proteomes" id="UP000586947">
    <property type="component" value="Unassembled WGS sequence"/>
</dbReference>
<keyword evidence="1" id="KW-0812">Transmembrane</keyword>
<dbReference type="EMBL" id="JACHDP010000001">
    <property type="protein sequence ID" value="MBB5478148.1"/>
    <property type="molecule type" value="Genomic_DNA"/>
</dbReference>